<organism evidence="1 2">
    <name type="scientific">Clunio marinus</name>
    <dbReference type="NCBI Taxonomy" id="568069"/>
    <lineage>
        <taxon>Eukaryota</taxon>
        <taxon>Metazoa</taxon>
        <taxon>Ecdysozoa</taxon>
        <taxon>Arthropoda</taxon>
        <taxon>Hexapoda</taxon>
        <taxon>Insecta</taxon>
        <taxon>Pterygota</taxon>
        <taxon>Neoptera</taxon>
        <taxon>Endopterygota</taxon>
        <taxon>Diptera</taxon>
        <taxon>Nematocera</taxon>
        <taxon>Chironomoidea</taxon>
        <taxon>Chironomidae</taxon>
        <taxon>Clunio</taxon>
    </lineage>
</organism>
<reference evidence="1 2" key="1">
    <citation type="submission" date="2015-04" db="EMBL/GenBank/DDBJ databases">
        <authorList>
            <person name="Syromyatnikov M.Y."/>
            <person name="Popov V.N."/>
        </authorList>
    </citation>
    <scope>NUCLEOTIDE SEQUENCE [LARGE SCALE GENOMIC DNA]</scope>
</reference>
<protein>
    <submittedName>
        <fullName evidence="1">CLUMA_CG008770, isoform A</fullName>
    </submittedName>
</protein>
<dbReference type="EMBL" id="CVRI01000041">
    <property type="protein sequence ID" value="CRK95174.1"/>
    <property type="molecule type" value="Genomic_DNA"/>
</dbReference>
<name>A0A1J1I8A1_9DIPT</name>
<keyword evidence="2" id="KW-1185">Reference proteome</keyword>
<sequence>MKCLNYNAFAYTTNANKTTSSATHSLRVTVFQSRIADKTFQYLNHILQKTCFIYAHGYDVTKLKWMKIKMFHALTILSGNAAKIHFQDKNEMCFEYNELNL</sequence>
<dbReference type="Proteomes" id="UP000183832">
    <property type="component" value="Unassembled WGS sequence"/>
</dbReference>
<accession>A0A1J1I8A1</accession>
<evidence type="ECO:0000313" key="2">
    <source>
        <dbReference type="Proteomes" id="UP000183832"/>
    </source>
</evidence>
<dbReference type="AlphaFoldDB" id="A0A1J1I8A1"/>
<evidence type="ECO:0000313" key="1">
    <source>
        <dbReference type="EMBL" id="CRK95174.1"/>
    </source>
</evidence>
<proteinExistence type="predicted"/>
<gene>
    <name evidence="1" type="ORF">CLUMA_CG008770</name>
</gene>